<name>A0A6J1D2M1_MOMCH</name>
<accession>A0A6J1D2M1</accession>
<evidence type="ECO:0000256" key="1">
    <source>
        <dbReference type="SAM" id="SignalP"/>
    </source>
</evidence>
<gene>
    <name evidence="4" type="primary">LOC111016442</name>
</gene>
<reference evidence="4" key="1">
    <citation type="submission" date="2025-08" db="UniProtKB">
        <authorList>
            <consortium name="RefSeq"/>
        </authorList>
    </citation>
    <scope>IDENTIFICATION</scope>
    <source>
        <strain evidence="4">OHB3-1</strain>
    </source>
</reference>
<dbReference type="GeneID" id="111016442"/>
<evidence type="ECO:0000259" key="2">
    <source>
        <dbReference type="Pfam" id="PF22936"/>
    </source>
</evidence>
<feature type="domain" description="Retrovirus-related Pol polyprotein from transposon TNT 1-94-like beta-barrel" evidence="2">
    <location>
        <begin position="106"/>
        <end position="185"/>
    </location>
</feature>
<dbReference type="RefSeq" id="XP_022147537.1">
    <property type="nucleotide sequence ID" value="XM_022291845.1"/>
</dbReference>
<protein>
    <submittedName>
        <fullName evidence="4">Uncharacterized protein LOC111016442</fullName>
    </submittedName>
</protein>
<dbReference type="Proteomes" id="UP000504603">
    <property type="component" value="Unplaced"/>
</dbReference>
<evidence type="ECO:0000313" key="3">
    <source>
        <dbReference type="Proteomes" id="UP000504603"/>
    </source>
</evidence>
<dbReference type="OrthoDB" id="1937754at2759"/>
<evidence type="ECO:0000313" key="4">
    <source>
        <dbReference type="RefSeq" id="XP_022147537.1"/>
    </source>
</evidence>
<proteinExistence type="predicted"/>
<keyword evidence="1" id="KW-0732">Signal</keyword>
<dbReference type="Pfam" id="PF22936">
    <property type="entry name" value="Pol_BBD"/>
    <property type="match status" value="1"/>
</dbReference>
<dbReference type="AlphaFoldDB" id="A0A6J1D2M1"/>
<feature type="signal peptide" evidence="1">
    <location>
        <begin position="1"/>
        <end position="17"/>
    </location>
</feature>
<keyword evidence="3" id="KW-1185">Reference proteome</keyword>
<sequence length="190" mass="21316">MLLLWAKRMMLLEIALSLRITMGQLIDFEVGTIKEANSGTIEVEFSANCVANLVILLQSATFILIQEFKDLLPLVLVLILLSTKRPISPQMSALLTTLHLNHDTNWYPDLGATNHLTHNFNNLVVGTEYLDSNQVQVGNGACFDIFHFGHSSFQSPTNRILHLNNLLHVPQITKNLISVSQFAKDNSIFF</sequence>
<feature type="chain" id="PRO_5026839306" evidence="1">
    <location>
        <begin position="18"/>
        <end position="190"/>
    </location>
</feature>
<dbReference type="KEGG" id="mcha:111016442"/>
<dbReference type="InterPro" id="IPR054722">
    <property type="entry name" value="PolX-like_BBD"/>
</dbReference>
<organism evidence="3 4">
    <name type="scientific">Momordica charantia</name>
    <name type="common">Bitter gourd</name>
    <name type="synonym">Balsam pear</name>
    <dbReference type="NCBI Taxonomy" id="3673"/>
    <lineage>
        <taxon>Eukaryota</taxon>
        <taxon>Viridiplantae</taxon>
        <taxon>Streptophyta</taxon>
        <taxon>Embryophyta</taxon>
        <taxon>Tracheophyta</taxon>
        <taxon>Spermatophyta</taxon>
        <taxon>Magnoliopsida</taxon>
        <taxon>eudicotyledons</taxon>
        <taxon>Gunneridae</taxon>
        <taxon>Pentapetalae</taxon>
        <taxon>rosids</taxon>
        <taxon>fabids</taxon>
        <taxon>Cucurbitales</taxon>
        <taxon>Cucurbitaceae</taxon>
        <taxon>Momordiceae</taxon>
        <taxon>Momordica</taxon>
    </lineage>
</organism>